<protein>
    <submittedName>
        <fullName evidence="2">Uncharacterized protein</fullName>
    </submittedName>
</protein>
<keyword evidence="1" id="KW-0812">Transmembrane</keyword>
<comment type="caution">
    <text evidence="2">The sequence shown here is derived from an EMBL/GenBank/DDBJ whole genome shotgun (WGS) entry which is preliminary data.</text>
</comment>
<sequence length="113" mass="12716">MALFKSGDPIIDQYNNYSTEQLIQIVTDTKGNYLPGVVEAARSILLGRGYDYRTKEQKATQNTASAIPALPRVRPDQSIKTNRPQIGSAIKGWYWIYLVFVLVRLVACLMKHG</sequence>
<dbReference type="EMBL" id="LWBO01000015">
    <property type="protein sequence ID" value="OQP46311.1"/>
    <property type="molecule type" value="Genomic_DNA"/>
</dbReference>
<dbReference type="RefSeq" id="WP_014221271.1">
    <property type="nucleotide sequence ID" value="NZ_LWBO01000015.1"/>
</dbReference>
<organism evidence="2 3">
    <name type="scientific">Niastella koreensis</name>
    <dbReference type="NCBI Taxonomy" id="354356"/>
    <lineage>
        <taxon>Bacteria</taxon>
        <taxon>Pseudomonadati</taxon>
        <taxon>Bacteroidota</taxon>
        <taxon>Chitinophagia</taxon>
        <taxon>Chitinophagales</taxon>
        <taxon>Chitinophagaceae</taxon>
        <taxon>Niastella</taxon>
    </lineage>
</organism>
<accession>A0ABX3NU23</accession>
<evidence type="ECO:0000256" key="1">
    <source>
        <dbReference type="SAM" id="Phobius"/>
    </source>
</evidence>
<feature type="transmembrane region" description="Helical" evidence="1">
    <location>
        <begin position="92"/>
        <end position="110"/>
    </location>
</feature>
<gene>
    <name evidence="2" type="ORF">A4D02_31425</name>
</gene>
<keyword evidence="1" id="KW-1133">Transmembrane helix</keyword>
<reference evidence="2 3" key="1">
    <citation type="submission" date="2016-04" db="EMBL/GenBank/DDBJ databases">
        <authorList>
            <person name="Chen L."/>
            <person name="Zhuang W."/>
            <person name="Wang G."/>
        </authorList>
    </citation>
    <scope>NUCLEOTIDE SEQUENCE [LARGE SCALE GENOMIC DNA]</scope>
    <source>
        <strain evidence="3">GR20</strain>
    </source>
</reference>
<name>A0ABX3NU23_9BACT</name>
<dbReference type="Proteomes" id="UP000192277">
    <property type="component" value="Unassembled WGS sequence"/>
</dbReference>
<proteinExistence type="predicted"/>
<keyword evidence="3" id="KW-1185">Reference proteome</keyword>
<evidence type="ECO:0000313" key="3">
    <source>
        <dbReference type="Proteomes" id="UP000192277"/>
    </source>
</evidence>
<evidence type="ECO:0000313" key="2">
    <source>
        <dbReference type="EMBL" id="OQP46311.1"/>
    </source>
</evidence>
<keyword evidence="1" id="KW-0472">Membrane</keyword>